<reference evidence="3" key="1">
    <citation type="submission" date="2024-10" db="EMBL/GenBank/DDBJ databases">
        <authorList>
            <person name="Ryan C."/>
        </authorList>
    </citation>
    <scope>NUCLEOTIDE SEQUENCE [LARGE SCALE GENOMIC DNA]</scope>
</reference>
<keyword evidence="4" id="KW-1185">Reference proteome</keyword>
<name>A0ABC9FKB0_9POAL</name>
<evidence type="ECO:0000313" key="4">
    <source>
        <dbReference type="Proteomes" id="UP001497457"/>
    </source>
</evidence>
<dbReference type="Proteomes" id="UP001497457">
    <property type="component" value="Chromosome 6rd"/>
</dbReference>
<accession>A0ABC9FKB0</accession>
<dbReference type="EMBL" id="OZ075116">
    <property type="protein sequence ID" value="CAL5076029.1"/>
    <property type="molecule type" value="Genomic_DNA"/>
</dbReference>
<dbReference type="InterPro" id="IPR001810">
    <property type="entry name" value="F-box_dom"/>
</dbReference>
<dbReference type="SUPFAM" id="SSF81383">
    <property type="entry name" value="F-box domain"/>
    <property type="match status" value="1"/>
</dbReference>
<evidence type="ECO:0000259" key="2">
    <source>
        <dbReference type="PROSITE" id="PS50181"/>
    </source>
</evidence>
<dbReference type="Pfam" id="PF00646">
    <property type="entry name" value="F-box"/>
    <property type="match status" value="1"/>
</dbReference>
<dbReference type="AlphaFoldDB" id="A0ABC9FKB0"/>
<dbReference type="CDD" id="cd22160">
    <property type="entry name" value="F-box_AtFBL13-like"/>
    <property type="match status" value="1"/>
</dbReference>
<feature type="domain" description="F-box" evidence="2">
    <location>
        <begin position="36"/>
        <end position="72"/>
    </location>
</feature>
<dbReference type="InterPro" id="IPR055411">
    <property type="entry name" value="LRR_FXL15/At3g58940/PEG3-like"/>
</dbReference>
<dbReference type="InterPro" id="IPR006566">
    <property type="entry name" value="FBD"/>
</dbReference>
<gene>
    <name evidence="3" type="ORF">URODEC1_LOCUS105944</name>
</gene>
<dbReference type="SMART" id="SM00579">
    <property type="entry name" value="FBD"/>
    <property type="match status" value="1"/>
</dbReference>
<evidence type="ECO:0000256" key="1">
    <source>
        <dbReference type="SAM" id="MobiDB-lite"/>
    </source>
</evidence>
<dbReference type="InterPro" id="IPR053781">
    <property type="entry name" value="F-box_AtFBL13-like"/>
</dbReference>
<organism evidence="3 4">
    <name type="scientific">Urochloa decumbens</name>
    <dbReference type="NCBI Taxonomy" id="240449"/>
    <lineage>
        <taxon>Eukaryota</taxon>
        <taxon>Viridiplantae</taxon>
        <taxon>Streptophyta</taxon>
        <taxon>Embryophyta</taxon>
        <taxon>Tracheophyta</taxon>
        <taxon>Spermatophyta</taxon>
        <taxon>Magnoliopsida</taxon>
        <taxon>Liliopsida</taxon>
        <taxon>Poales</taxon>
        <taxon>Poaceae</taxon>
        <taxon>PACMAD clade</taxon>
        <taxon>Panicoideae</taxon>
        <taxon>Panicodae</taxon>
        <taxon>Paniceae</taxon>
        <taxon>Melinidinae</taxon>
        <taxon>Urochloa</taxon>
    </lineage>
</organism>
<dbReference type="PANTHER" id="PTHR32141">
    <property type="match status" value="1"/>
</dbReference>
<dbReference type="InterPro" id="IPR036047">
    <property type="entry name" value="F-box-like_dom_sf"/>
</dbReference>
<feature type="region of interest" description="Disordered" evidence="1">
    <location>
        <begin position="1"/>
        <end position="35"/>
    </location>
</feature>
<dbReference type="Pfam" id="PF24758">
    <property type="entry name" value="LRR_At5g56370"/>
    <property type="match status" value="2"/>
</dbReference>
<dbReference type="PROSITE" id="PS50181">
    <property type="entry name" value="FBOX"/>
    <property type="match status" value="1"/>
</dbReference>
<proteinExistence type="predicted"/>
<dbReference type="PANTHER" id="PTHR32141:SF168">
    <property type="entry name" value="OS12G0595200 PROTEIN"/>
    <property type="match status" value="1"/>
</dbReference>
<dbReference type="InterPro" id="IPR055302">
    <property type="entry name" value="F-box_dom-containing"/>
</dbReference>
<dbReference type="SUPFAM" id="SSF52047">
    <property type="entry name" value="RNI-like"/>
    <property type="match status" value="1"/>
</dbReference>
<dbReference type="Gene3D" id="3.80.10.10">
    <property type="entry name" value="Ribonuclease Inhibitor"/>
    <property type="match status" value="1"/>
</dbReference>
<protein>
    <recommendedName>
        <fullName evidence="2">F-box domain-containing protein</fullName>
    </recommendedName>
</protein>
<evidence type="ECO:0000313" key="3">
    <source>
        <dbReference type="EMBL" id="CAL5076029.1"/>
    </source>
</evidence>
<dbReference type="Pfam" id="PF08387">
    <property type="entry name" value="FBD"/>
    <property type="match status" value="1"/>
</dbReference>
<dbReference type="InterPro" id="IPR032675">
    <property type="entry name" value="LRR_dom_sf"/>
</dbReference>
<dbReference type="Gene3D" id="1.20.1280.50">
    <property type="match status" value="1"/>
</dbReference>
<sequence length="430" mass="48535">MEAAAAAGTSTKRSKSDRIEAQDPPGSSSGDDEGGLDLVSRLPDEVLGDIISLLPIKDGARTQILSRRWRPLWRVALVSRILSDHPGPARRFSLPGIRLRDRYARIDGWLRSRALTGLRELEFRYEMESPALPYPLPPSAFRFAPTLHVVNIGYCNFPNQVAPASLNFPHLKQLTLCRVTLSEDDLHSLSIGFSAYWDNQVANMFQELVIEDAPQLERLLPLDPYHGPATIRVMRAPKLVVLGLLSAGISKLELGNSVFKEMIATSLATSMPTVKVLVLDSIGPNLDSVVGFIKCFPYLEKLYIVSHPQKNMKNMLRYSSLHPIKCLERHLKIVILKNYDGKRHDVDFAKFFVLNAKVLKKMEFGTLNNCNDKWVASQYTQLQLYNRASQGAQFKFRSGYWSTYTGNKHTHDLWMADPYDSSLCRCCVRI</sequence>